<name>A0A1I1IUU0_9BACT</name>
<dbReference type="PROSITE" id="PS01068">
    <property type="entry name" value="OMPA_1"/>
    <property type="match status" value="1"/>
</dbReference>
<evidence type="ECO:0000256" key="5">
    <source>
        <dbReference type="PROSITE-ProRule" id="PRU00473"/>
    </source>
</evidence>
<keyword evidence="3" id="KW-0998">Cell outer membrane</keyword>
<feature type="chain" id="PRO_5011583299" evidence="6">
    <location>
        <begin position="22"/>
        <end position="653"/>
    </location>
</feature>
<dbReference type="PROSITE" id="PS51123">
    <property type="entry name" value="OMPA_2"/>
    <property type="match status" value="1"/>
</dbReference>
<sequence>MKSRFLMSMFVLTCAASVAWAQPLTSSNKKAQSAYDEANVLLQKREYDKGIELMEKAVNRDPNFADAHLALGHLYMFLMPKNEKNMAVIFGHFEAYLQYAPQQRESSEVAHFLASLYMDYGKYEQAIKWLEWSIAHPKRNLEQTDNAEQLLADAKFAKEAVLKPLPITIQALPPAVNHFPLQYFPTITADKQTLVYVGRKGFTSAYDEDLYVATLKNNEWQRSTPIPNINTDQNEGTACISGDGRSLVFSSCGTADSKGGCDIYISYKIGNQWTKPQNIEAINSEYWDSQPSLSADGKTIYFSSNRAGGIGKHDIWGSHQNEQGQWQTPVNLGDKINTPADELAPFIHANGQTLFFSSSGYAGMGKLDLYLSNNINGQWQTPENLGYPLNTAKDETAISITADGKTAFFSREQRATRQTSAEGSVLAWFEVPNTWNIVHKSNYLKGTVFDNQTKEKIGATVELIDLASGQKMYSVEADPKTGEYLMVITEGKNYALYVNQKGYLFKSLTFNYLQPKTTNQPIEMDIPLEKIQAGSLTVLNNISFESGKYELLPSSVAELKKIQAFMKENPSIEIEIAGHTDDVGSKTANIELSQKRAASVVKYLTQNGITAKRLQAKGYGETRPLNTNTGEGERQLNRRIEFKILKTSSLPKK</sequence>
<dbReference type="InterPro" id="IPR006665">
    <property type="entry name" value="OmpA-like"/>
</dbReference>
<keyword evidence="9" id="KW-1185">Reference proteome</keyword>
<dbReference type="Pfam" id="PF07676">
    <property type="entry name" value="PD40"/>
    <property type="match status" value="4"/>
</dbReference>
<dbReference type="PROSITE" id="PS50005">
    <property type="entry name" value="TPR"/>
    <property type="match status" value="1"/>
</dbReference>
<evidence type="ECO:0000313" key="8">
    <source>
        <dbReference type="EMBL" id="SFC40014.1"/>
    </source>
</evidence>
<dbReference type="Proteomes" id="UP000199514">
    <property type="component" value="Unassembled WGS sequence"/>
</dbReference>
<reference evidence="8 9" key="1">
    <citation type="submission" date="2016-10" db="EMBL/GenBank/DDBJ databases">
        <authorList>
            <person name="de Groot N.N."/>
        </authorList>
    </citation>
    <scope>NUCLEOTIDE SEQUENCE [LARGE SCALE GENOMIC DNA]</scope>
    <source>
        <strain evidence="8 9">DSM 6793</strain>
    </source>
</reference>
<dbReference type="InterPro" id="IPR011990">
    <property type="entry name" value="TPR-like_helical_dom_sf"/>
</dbReference>
<dbReference type="PRINTS" id="PR01021">
    <property type="entry name" value="OMPADOMAIN"/>
</dbReference>
<dbReference type="SUPFAM" id="SSF48452">
    <property type="entry name" value="TPR-like"/>
    <property type="match status" value="1"/>
</dbReference>
<keyword evidence="2 5" id="KW-0472">Membrane</keyword>
<dbReference type="SUPFAM" id="SSF82171">
    <property type="entry name" value="DPP6 N-terminal domain-like"/>
    <property type="match status" value="1"/>
</dbReference>
<dbReference type="InterPro" id="IPR006664">
    <property type="entry name" value="OMP_bac"/>
</dbReference>
<feature type="domain" description="OmpA-like" evidence="7">
    <location>
        <begin position="532"/>
        <end position="648"/>
    </location>
</feature>
<dbReference type="Pfam" id="PF00691">
    <property type="entry name" value="OmpA"/>
    <property type="match status" value="1"/>
</dbReference>
<feature type="repeat" description="TPR" evidence="4">
    <location>
        <begin position="31"/>
        <end position="64"/>
    </location>
</feature>
<feature type="signal peptide" evidence="6">
    <location>
        <begin position="1"/>
        <end position="21"/>
    </location>
</feature>
<dbReference type="Gene3D" id="3.30.1330.60">
    <property type="entry name" value="OmpA-like domain"/>
    <property type="match status" value="1"/>
</dbReference>
<dbReference type="InterPro" id="IPR011042">
    <property type="entry name" value="6-blade_b-propeller_TolB-like"/>
</dbReference>
<evidence type="ECO:0000259" key="7">
    <source>
        <dbReference type="PROSITE" id="PS51123"/>
    </source>
</evidence>
<dbReference type="AlphaFoldDB" id="A0A1I1IUU0"/>
<dbReference type="PANTHER" id="PTHR30329">
    <property type="entry name" value="STATOR ELEMENT OF FLAGELLAR MOTOR COMPLEX"/>
    <property type="match status" value="1"/>
</dbReference>
<dbReference type="InterPro" id="IPR011659">
    <property type="entry name" value="WD40"/>
</dbReference>
<protein>
    <submittedName>
        <fullName evidence="8">WD40-like Beta Propeller Repeat</fullName>
    </submittedName>
</protein>
<evidence type="ECO:0000256" key="4">
    <source>
        <dbReference type="PROSITE-ProRule" id="PRU00339"/>
    </source>
</evidence>
<proteinExistence type="predicted"/>
<gene>
    <name evidence="8" type="ORF">SAMN05421780_105102</name>
</gene>
<dbReference type="CDD" id="cd07185">
    <property type="entry name" value="OmpA_C-like"/>
    <property type="match status" value="1"/>
</dbReference>
<evidence type="ECO:0000256" key="6">
    <source>
        <dbReference type="SAM" id="SignalP"/>
    </source>
</evidence>
<dbReference type="InterPro" id="IPR036737">
    <property type="entry name" value="OmpA-like_sf"/>
</dbReference>
<dbReference type="PANTHER" id="PTHR30329:SF21">
    <property type="entry name" value="LIPOPROTEIN YIAD-RELATED"/>
    <property type="match status" value="1"/>
</dbReference>
<evidence type="ECO:0000256" key="1">
    <source>
        <dbReference type="ARBA" id="ARBA00004442"/>
    </source>
</evidence>
<dbReference type="EMBL" id="FOLE01000005">
    <property type="protein sequence ID" value="SFC40014.1"/>
    <property type="molecule type" value="Genomic_DNA"/>
</dbReference>
<dbReference type="InterPro" id="IPR019734">
    <property type="entry name" value="TPR_rpt"/>
</dbReference>
<dbReference type="STRING" id="927664.SAMN05421780_105102"/>
<comment type="subcellular location">
    <subcellularLocation>
        <location evidence="1">Cell outer membrane</location>
    </subcellularLocation>
</comment>
<dbReference type="SUPFAM" id="SSF103088">
    <property type="entry name" value="OmpA-like"/>
    <property type="match status" value="1"/>
</dbReference>
<dbReference type="GO" id="GO:0009279">
    <property type="term" value="C:cell outer membrane"/>
    <property type="evidence" value="ECO:0007669"/>
    <property type="project" value="UniProtKB-SubCell"/>
</dbReference>
<dbReference type="InterPro" id="IPR050330">
    <property type="entry name" value="Bact_OuterMem_StrucFunc"/>
</dbReference>
<dbReference type="Gene3D" id="1.25.40.10">
    <property type="entry name" value="Tetratricopeptide repeat domain"/>
    <property type="match status" value="1"/>
</dbReference>
<keyword evidence="4" id="KW-0802">TPR repeat</keyword>
<evidence type="ECO:0000256" key="2">
    <source>
        <dbReference type="ARBA" id="ARBA00023136"/>
    </source>
</evidence>
<evidence type="ECO:0000313" key="9">
    <source>
        <dbReference type="Proteomes" id="UP000199514"/>
    </source>
</evidence>
<dbReference type="RefSeq" id="WP_091511629.1">
    <property type="nucleotide sequence ID" value="NZ_FOLE01000005.1"/>
</dbReference>
<organism evidence="8 9">
    <name type="scientific">Flexibacter flexilis DSM 6793</name>
    <dbReference type="NCBI Taxonomy" id="927664"/>
    <lineage>
        <taxon>Bacteria</taxon>
        <taxon>Pseudomonadati</taxon>
        <taxon>Bacteroidota</taxon>
        <taxon>Cytophagia</taxon>
        <taxon>Cytophagales</taxon>
        <taxon>Flexibacteraceae</taxon>
        <taxon>Flexibacter</taxon>
    </lineage>
</organism>
<dbReference type="InterPro" id="IPR006690">
    <property type="entry name" value="OMPA-like_CS"/>
</dbReference>
<dbReference type="SMART" id="SM00028">
    <property type="entry name" value="TPR"/>
    <property type="match status" value="2"/>
</dbReference>
<keyword evidence="6" id="KW-0732">Signal</keyword>
<dbReference type="Gene3D" id="2.120.10.30">
    <property type="entry name" value="TolB, C-terminal domain"/>
    <property type="match status" value="1"/>
</dbReference>
<accession>A0A1I1IUU0</accession>
<dbReference type="OrthoDB" id="9809364at2"/>
<evidence type="ECO:0000256" key="3">
    <source>
        <dbReference type="ARBA" id="ARBA00023237"/>
    </source>
</evidence>